<organism evidence="4 5">
    <name type="scientific">Tanacetum coccineum</name>
    <dbReference type="NCBI Taxonomy" id="301880"/>
    <lineage>
        <taxon>Eukaryota</taxon>
        <taxon>Viridiplantae</taxon>
        <taxon>Streptophyta</taxon>
        <taxon>Embryophyta</taxon>
        <taxon>Tracheophyta</taxon>
        <taxon>Spermatophyta</taxon>
        <taxon>Magnoliopsida</taxon>
        <taxon>eudicotyledons</taxon>
        <taxon>Gunneridae</taxon>
        <taxon>Pentapetalae</taxon>
        <taxon>asterids</taxon>
        <taxon>campanulids</taxon>
        <taxon>Asterales</taxon>
        <taxon>Asteraceae</taxon>
        <taxon>Asteroideae</taxon>
        <taxon>Anthemideae</taxon>
        <taxon>Anthemidinae</taxon>
        <taxon>Tanacetum</taxon>
    </lineage>
</organism>
<keyword evidence="1" id="KW-0862">Zinc</keyword>
<evidence type="ECO:0000256" key="1">
    <source>
        <dbReference type="PROSITE-ProRule" id="PRU00047"/>
    </source>
</evidence>
<reference evidence="4" key="2">
    <citation type="submission" date="2022-01" db="EMBL/GenBank/DDBJ databases">
        <authorList>
            <person name="Yamashiro T."/>
            <person name="Shiraishi A."/>
            <person name="Satake H."/>
            <person name="Nakayama K."/>
        </authorList>
    </citation>
    <scope>NUCLEOTIDE SEQUENCE</scope>
</reference>
<dbReference type="InterPro" id="IPR036875">
    <property type="entry name" value="Znf_CCHC_sf"/>
</dbReference>
<feature type="region of interest" description="Disordered" evidence="2">
    <location>
        <begin position="646"/>
        <end position="669"/>
    </location>
</feature>
<evidence type="ECO:0000259" key="3">
    <source>
        <dbReference type="PROSITE" id="PS50158"/>
    </source>
</evidence>
<dbReference type="EMBL" id="BQNB010013981">
    <property type="protein sequence ID" value="GJT22591.1"/>
    <property type="molecule type" value="Genomic_DNA"/>
</dbReference>
<dbReference type="SUPFAM" id="SSF57756">
    <property type="entry name" value="Retrovirus zinc finger-like domains"/>
    <property type="match status" value="1"/>
</dbReference>
<comment type="caution">
    <text evidence="4">The sequence shown here is derived from an EMBL/GenBank/DDBJ whole genome shotgun (WGS) entry which is preliminary data.</text>
</comment>
<protein>
    <submittedName>
        <fullName evidence="4">Ribonuclease H-like domain-containing protein</fullName>
    </submittedName>
</protein>
<feature type="region of interest" description="Disordered" evidence="2">
    <location>
        <begin position="202"/>
        <end position="241"/>
    </location>
</feature>
<feature type="domain" description="CCHC-type" evidence="3">
    <location>
        <begin position="515"/>
        <end position="529"/>
    </location>
</feature>
<dbReference type="Pfam" id="PF00098">
    <property type="entry name" value="zf-CCHC"/>
    <property type="match status" value="1"/>
</dbReference>
<dbReference type="InterPro" id="IPR001878">
    <property type="entry name" value="Znf_CCHC"/>
</dbReference>
<dbReference type="Gene3D" id="4.10.60.10">
    <property type="entry name" value="Zinc finger, CCHC-type"/>
    <property type="match status" value="1"/>
</dbReference>
<evidence type="ECO:0000256" key="2">
    <source>
        <dbReference type="SAM" id="MobiDB-lite"/>
    </source>
</evidence>
<evidence type="ECO:0000313" key="5">
    <source>
        <dbReference type="Proteomes" id="UP001151760"/>
    </source>
</evidence>
<reference evidence="4" key="1">
    <citation type="journal article" date="2022" name="Int. J. Mol. Sci.">
        <title>Draft Genome of Tanacetum Coccineum: Genomic Comparison of Closely Related Tanacetum-Family Plants.</title>
        <authorList>
            <person name="Yamashiro T."/>
            <person name="Shiraishi A."/>
            <person name="Nakayama K."/>
            <person name="Satake H."/>
        </authorList>
    </citation>
    <scope>NUCLEOTIDE SEQUENCE</scope>
</reference>
<evidence type="ECO:0000313" key="4">
    <source>
        <dbReference type="EMBL" id="GJT22591.1"/>
    </source>
</evidence>
<feature type="compositionally biased region" description="Low complexity" evidence="2">
    <location>
        <begin position="209"/>
        <end position="231"/>
    </location>
</feature>
<dbReference type="Pfam" id="PF14223">
    <property type="entry name" value="Retrotran_gag_2"/>
    <property type="match status" value="1"/>
</dbReference>
<proteinExistence type="predicted"/>
<keyword evidence="1" id="KW-0863">Zinc-finger</keyword>
<dbReference type="SMART" id="SM00343">
    <property type="entry name" value="ZnF_C2HC"/>
    <property type="match status" value="1"/>
</dbReference>
<gene>
    <name evidence="4" type="ORF">Tco_0892528</name>
</gene>
<sequence>MAKTMEQYISKTRADYGSGVTRPRIIDKDHFELKGQFFKELRDNTFSGLNHEDANEYIEKVLEIVDLFHIPNITQDQVMLRAFPMSLTGAANRWTSLYGDYIELNDLNVPLELRRDQVDDLMPTIEEGEVIEEVKSRNDNKMVSDIFGYPSDYDHDEKIRIDCAYNYLTEGCYRVDSSSPNHPTSDIEDAFSSNFPDYIPASPDYFPASPGNTSSESSNNSSGSSSPVRSTTPPPDYPFDESIFAEMAPKRTSASATSTMTQVAIRKLVADSIVVTLEEVANIAQRLMDQVHNGNYAKWDRFGRHGTFRAAYGRVLDPVTAKEKTNKKNDVKARSLLLMALPNEHQLIFSQYPNAKSMFAAIETRFGESLDSIFNRLQKIVIRLAILGVIIAQEDLNLKILSSLPPEWNTHVVVWMNKPEVETMSIDDLYNNFKIIEQKVNKSVGTSSGAQNLAFMSTPSTSISTASVSDNIVYVFMVENPNGSNVLHQDLEQIHEDDLEAMDLKWQLSLLSVECYNCHKLGHFARECRAPRSKEGQFRNQDNTRKQGNNEDKSSKAMLAINGVGFDWSDMSDEHVQTNMALMAFSDSEINYDNHQRKGIVSRNNYSRVDTKTTHPIVHRNVSPRAVLLKTGLTPLNTVRSVNTAHPKSAVHSAKSKSHFSKQAQSTTQRPFYKQTTLTILEGLE</sequence>
<name>A0ABQ5C9D8_9ASTR</name>
<accession>A0ABQ5C9D8</accession>
<keyword evidence="5" id="KW-1185">Reference proteome</keyword>
<dbReference type="PROSITE" id="PS50158">
    <property type="entry name" value="ZF_CCHC"/>
    <property type="match status" value="1"/>
</dbReference>
<dbReference type="Proteomes" id="UP001151760">
    <property type="component" value="Unassembled WGS sequence"/>
</dbReference>
<feature type="region of interest" description="Disordered" evidence="2">
    <location>
        <begin position="531"/>
        <end position="555"/>
    </location>
</feature>
<keyword evidence="1" id="KW-0479">Metal-binding</keyword>